<comment type="caution">
    <text evidence="1">The sequence shown here is derived from an EMBL/GenBank/DDBJ whole genome shotgun (WGS) entry which is preliminary data.</text>
</comment>
<dbReference type="RefSeq" id="WP_121793239.1">
    <property type="nucleotide sequence ID" value="NZ_RDBF01000002.1"/>
</dbReference>
<evidence type="ECO:0008006" key="3">
    <source>
        <dbReference type="Google" id="ProtNLM"/>
    </source>
</evidence>
<keyword evidence="2" id="KW-1185">Reference proteome</keyword>
<dbReference type="AlphaFoldDB" id="A0A3L8PR51"/>
<gene>
    <name evidence="1" type="ORF">D9V41_04000</name>
</gene>
<evidence type="ECO:0000313" key="1">
    <source>
        <dbReference type="EMBL" id="RLV56938.1"/>
    </source>
</evidence>
<evidence type="ECO:0000313" key="2">
    <source>
        <dbReference type="Proteomes" id="UP000282515"/>
    </source>
</evidence>
<dbReference type="Proteomes" id="UP000282515">
    <property type="component" value="Unassembled WGS sequence"/>
</dbReference>
<reference evidence="1 2" key="1">
    <citation type="submission" date="2018-10" db="EMBL/GenBank/DDBJ databases">
        <title>Aeromicrobium sp. 9W16Y-2 whole genome shotgun sequence.</title>
        <authorList>
            <person name="Li F."/>
        </authorList>
    </citation>
    <scope>NUCLEOTIDE SEQUENCE [LARGE SCALE GENOMIC DNA]</scope>
    <source>
        <strain evidence="1 2">9W16Y-2</strain>
    </source>
</reference>
<dbReference type="OrthoDB" id="3173471at2"/>
<organism evidence="1 2">
    <name type="scientific">Aeromicrobium phragmitis</name>
    <dbReference type="NCBI Taxonomy" id="2478914"/>
    <lineage>
        <taxon>Bacteria</taxon>
        <taxon>Bacillati</taxon>
        <taxon>Actinomycetota</taxon>
        <taxon>Actinomycetes</taxon>
        <taxon>Propionibacteriales</taxon>
        <taxon>Nocardioidaceae</taxon>
        <taxon>Aeromicrobium</taxon>
    </lineage>
</organism>
<name>A0A3L8PR51_9ACTN</name>
<sequence length="326" mass="36831">MDAFRHEQARALGITPAQLRGARFAHPVDGVAMDARTQHDLVPRCRAVALRFGPQDVFTHLTSAALRGWWLPRTDLDLLIGCTNGDAPHLERRGVYLRRCAIPPEHRTRYRGVPVASAAWTIIELAEHLSFFDLVIAIDSALQFGHVTEDQIRATMRPGRRGVRTLRRALTYVDGRSESPGESSLRLVYVLAGVPVEVQPELRNDIGEVIWRLDLRIRGTRYAPEYDGGAHRSPEVHRRDLRRDRLLARWGVERWGYTLPDVVSGFEEIVGDAVRVLGWPVSRCPTDLLRDELGASALTAAGRRALTERLRRFVRTEPPRSVRRTG</sequence>
<proteinExistence type="predicted"/>
<accession>A0A3L8PR51</accession>
<protein>
    <recommendedName>
        <fullName evidence="3">DUF559 domain-containing protein</fullName>
    </recommendedName>
</protein>
<dbReference type="EMBL" id="RDBF01000002">
    <property type="protein sequence ID" value="RLV56938.1"/>
    <property type="molecule type" value="Genomic_DNA"/>
</dbReference>